<dbReference type="EMBL" id="UINC01004294">
    <property type="protein sequence ID" value="SVA13258.1"/>
    <property type="molecule type" value="Genomic_DNA"/>
</dbReference>
<reference evidence="1" key="1">
    <citation type="submission" date="2018-05" db="EMBL/GenBank/DDBJ databases">
        <authorList>
            <person name="Lanie J.A."/>
            <person name="Ng W.-L."/>
            <person name="Kazmierczak K.M."/>
            <person name="Andrzejewski T.M."/>
            <person name="Davidsen T.M."/>
            <person name="Wayne K.J."/>
            <person name="Tettelin H."/>
            <person name="Glass J.I."/>
            <person name="Rusch D."/>
            <person name="Podicherti R."/>
            <person name="Tsui H.-C.T."/>
            <person name="Winkler M.E."/>
        </authorList>
    </citation>
    <scope>NUCLEOTIDE SEQUENCE</scope>
</reference>
<organism evidence="1">
    <name type="scientific">marine metagenome</name>
    <dbReference type="NCBI Taxonomy" id="408172"/>
    <lineage>
        <taxon>unclassified sequences</taxon>
        <taxon>metagenomes</taxon>
        <taxon>ecological metagenomes</taxon>
    </lineage>
</organism>
<dbReference type="Gene3D" id="3.30.2000.40">
    <property type="entry name" value="Myoviridae tail sheath stabiliser"/>
    <property type="match status" value="1"/>
</dbReference>
<proteinExistence type="predicted"/>
<evidence type="ECO:0008006" key="2">
    <source>
        <dbReference type="Google" id="ProtNLM"/>
    </source>
</evidence>
<dbReference type="Pfam" id="PF16724">
    <property type="entry name" value="T4-gp15_tss"/>
    <property type="match status" value="1"/>
</dbReference>
<dbReference type="InterPro" id="IPR038553">
    <property type="entry name" value="T4-gp15_tss_sf"/>
</dbReference>
<dbReference type="AlphaFoldDB" id="A0A381TCE0"/>
<protein>
    <recommendedName>
        <fullName evidence="2">Tail sheath stabilizer and completion protein</fullName>
    </recommendedName>
</protein>
<evidence type="ECO:0000313" key="1">
    <source>
        <dbReference type="EMBL" id="SVA13258.1"/>
    </source>
</evidence>
<name>A0A381TCE0_9ZZZZ</name>
<gene>
    <name evidence="1" type="ORF">METZ01_LOCUS66112</name>
</gene>
<accession>A0A381TCE0</accession>
<dbReference type="InterPro" id="IPR031997">
    <property type="entry name" value="T4-gp15_tss"/>
</dbReference>
<sequence>MVVAFGSLFNDISVKRVNSSGVVVETLKIPVAYGPKQKFMVRIANPALAGTPAIILPRIGFMMSQIMYDGTRKLNTVGKNSSSISGTLRTQYNPVPYNFIFDLAILAKNAEDAAQIVEQILPNFTPEFTVTIKTVPLMDIAVDCPIILNSVNYTDAYDGDFETRRSLSWDMQFTMKTFLYPELSTSGKPIKEISLQIIVPENVSGNADADIGTLDRFLLESSTAFTINSVITEDSESLYLESADVNLLGNTSTQTTATLGIKPKPEDAAADDDFGFSLTLDGDDVSWT</sequence>